<dbReference type="EMBL" id="BLXY01000002">
    <property type="protein sequence ID" value="GFO63718.1"/>
    <property type="molecule type" value="Genomic_DNA"/>
</dbReference>
<reference evidence="4" key="3">
    <citation type="submission" date="2022-04" db="EMBL/GenBank/DDBJ databases">
        <authorList>
            <person name="Liu G."/>
        </authorList>
    </citation>
    <scope>NUCLEOTIDE SEQUENCE</scope>
    <source>
        <strain evidence="4">RG22</strain>
    </source>
</reference>
<reference evidence="3" key="2">
    <citation type="journal article" date="2021" name="Int. J. Syst. Evol. Microbiol.">
        <title>Geomonas silvestris sp. nov., Geomonas paludis sp. nov. and Geomonas limicola sp. nov., isolated from terrestrial environments, and emended description of the genus Geomonas.</title>
        <authorList>
            <person name="Itoh H."/>
            <person name="Xu Z."/>
            <person name="Masuda Y."/>
            <person name="Ushijima N."/>
            <person name="Hayakawa C."/>
            <person name="Shiratori Y."/>
            <person name="Senoo K."/>
        </authorList>
    </citation>
    <scope>NUCLEOTIDE SEQUENCE</scope>
    <source>
        <strain evidence="3">Red736</strain>
    </source>
</reference>
<dbReference type="RefSeq" id="WP_246404705.1">
    <property type="nucleotide sequence ID" value="NZ_BLXY01000002.1"/>
</dbReference>
<reference evidence="5" key="1">
    <citation type="submission" date="2020-06" db="EMBL/GenBank/DDBJ databases">
        <title>Draft genomic sequecing of Geomonas sp. Red736.</title>
        <authorList>
            <person name="Itoh H."/>
            <person name="Xu Z.X."/>
            <person name="Ushijima N."/>
            <person name="Masuda Y."/>
            <person name="Shiratori Y."/>
            <person name="Senoo K."/>
        </authorList>
    </citation>
    <scope>NUCLEOTIDE SEQUENCE [LARGE SCALE GENOMIC DNA]</scope>
    <source>
        <strain evidence="5">Red736</strain>
    </source>
</reference>
<accession>A0A6V8MU61</accession>
<proteinExistence type="predicted"/>
<dbReference type="NCBIfam" id="TIGR02595">
    <property type="entry name" value="PEP_CTERM"/>
    <property type="match status" value="1"/>
</dbReference>
<evidence type="ECO:0000313" key="3">
    <source>
        <dbReference type="EMBL" id="GFO63718.1"/>
    </source>
</evidence>
<dbReference type="EMBL" id="CP096574">
    <property type="protein sequence ID" value="UPU37743.1"/>
    <property type="molecule type" value="Genomic_DNA"/>
</dbReference>
<dbReference type="Pfam" id="PF07589">
    <property type="entry name" value="PEP-CTERM"/>
    <property type="match status" value="1"/>
</dbReference>
<dbReference type="AlphaFoldDB" id="A0A6V8MU61"/>
<keyword evidence="1" id="KW-0732">Signal</keyword>
<evidence type="ECO:0000259" key="2">
    <source>
        <dbReference type="Pfam" id="PF07589"/>
    </source>
</evidence>
<dbReference type="Proteomes" id="UP000568888">
    <property type="component" value="Unassembled WGS sequence"/>
</dbReference>
<feature type="chain" id="PRO_5027861432" evidence="1">
    <location>
        <begin position="22"/>
        <end position="250"/>
    </location>
</feature>
<evidence type="ECO:0000313" key="6">
    <source>
        <dbReference type="Proteomes" id="UP000831485"/>
    </source>
</evidence>
<protein>
    <submittedName>
        <fullName evidence="4">PEP-CTERM sorting domain-containing protein</fullName>
    </submittedName>
</protein>
<gene>
    <name evidence="3" type="ORF">GMPD_16370</name>
    <name evidence="4" type="ORF">M1B72_08560</name>
</gene>
<feature type="signal peptide" evidence="1">
    <location>
        <begin position="1"/>
        <end position="21"/>
    </location>
</feature>
<evidence type="ECO:0000256" key="1">
    <source>
        <dbReference type="SAM" id="SignalP"/>
    </source>
</evidence>
<feature type="domain" description="Ice-binding protein C-terminal" evidence="2">
    <location>
        <begin position="223"/>
        <end position="246"/>
    </location>
</feature>
<name>A0A6V8MU61_9BACT</name>
<sequence>MKKLLVLIGIVAMFGTSAAFAVSVPDPLDPAVMHIGNPPSTGTYLYNGNEVRPISNTYLGIQENGNGQPALVDPLLMIIGVPGADSGYQAPSITLSTGTGAAGGANAYSGTWNVTTGYAGSFGPAADDLYDWLGLNPSGNASNRFVNWHDADLAVNNIDAAFFGIFVYTLNDTMITGGNTIGVTFGAPLENGTFVVAYGQDSRETPHSYTTPFTEAGLTTTPPVPEPGTMILLGAGFLGLAVWGKRRRNA</sequence>
<evidence type="ECO:0000313" key="5">
    <source>
        <dbReference type="Proteomes" id="UP000568888"/>
    </source>
</evidence>
<dbReference type="Proteomes" id="UP000831485">
    <property type="component" value="Chromosome"/>
</dbReference>
<dbReference type="InterPro" id="IPR013424">
    <property type="entry name" value="Ice-binding_C"/>
</dbReference>
<evidence type="ECO:0000313" key="4">
    <source>
        <dbReference type="EMBL" id="UPU37743.1"/>
    </source>
</evidence>
<keyword evidence="6" id="KW-1185">Reference proteome</keyword>
<organism evidence="3 5">
    <name type="scientific">Geomonas paludis</name>
    <dbReference type="NCBI Taxonomy" id="2740185"/>
    <lineage>
        <taxon>Bacteria</taxon>
        <taxon>Pseudomonadati</taxon>
        <taxon>Thermodesulfobacteriota</taxon>
        <taxon>Desulfuromonadia</taxon>
        <taxon>Geobacterales</taxon>
        <taxon>Geobacteraceae</taxon>
        <taxon>Geomonas</taxon>
    </lineage>
</organism>